<dbReference type="SFLD" id="SFLDG01067">
    <property type="entry name" value="SPASM/twitch_domain_containing"/>
    <property type="match status" value="1"/>
</dbReference>
<dbReference type="GO" id="GO:0003824">
    <property type="term" value="F:catalytic activity"/>
    <property type="evidence" value="ECO:0007669"/>
    <property type="project" value="InterPro"/>
</dbReference>
<dbReference type="Proteomes" id="UP000717364">
    <property type="component" value="Unassembled WGS sequence"/>
</dbReference>
<reference evidence="6" key="1">
    <citation type="submission" date="2020-11" db="EMBL/GenBank/DDBJ databases">
        <authorList>
            <person name="Konstantinou D."/>
            <person name="Gkelis S."/>
            <person name="Popin R."/>
            <person name="Fewer D."/>
            <person name="Sivonen K."/>
        </authorList>
    </citation>
    <scope>NUCLEOTIDE SEQUENCE</scope>
    <source>
        <strain evidence="6">TAU-MAC 1115</strain>
    </source>
</reference>
<dbReference type="InterPro" id="IPR058240">
    <property type="entry name" value="rSAM_sf"/>
</dbReference>
<keyword evidence="1" id="KW-0949">S-adenosyl-L-methionine</keyword>
<keyword evidence="7" id="KW-1185">Reference proteome</keyword>
<reference evidence="6" key="2">
    <citation type="journal article" date="2021" name="Mar. Drugs">
        <title>Genome Reduction and Secondary Metabolism of the Marine Sponge-Associated Cyanobacterium Leptothoe.</title>
        <authorList>
            <person name="Konstantinou D."/>
            <person name="Popin R.V."/>
            <person name="Fewer D.P."/>
            <person name="Sivonen K."/>
            <person name="Gkelis S."/>
        </authorList>
    </citation>
    <scope>NUCLEOTIDE SEQUENCE</scope>
    <source>
        <strain evidence="6">TAU-MAC 1115</strain>
    </source>
</reference>
<dbReference type="GO" id="GO:0046872">
    <property type="term" value="F:metal ion binding"/>
    <property type="evidence" value="ECO:0007669"/>
    <property type="project" value="UniProtKB-KW"/>
</dbReference>
<evidence type="ECO:0000256" key="4">
    <source>
        <dbReference type="ARBA" id="ARBA00023014"/>
    </source>
</evidence>
<feature type="domain" description="Radical SAM core" evidence="5">
    <location>
        <begin position="48"/>
        <end position="260"/>
    </location>
</feature>
<dbReference type="GO" id="GO:0051536">
    <property type="term" value="F:iron-sulfur cluster binding"/>
    <property type="evidence" value="ECO:0007669"/>
    <property type="project" value="UniProtKB-KW"/>
</dbReference>
<proteinExistence type="predicted"/>
<dbReference type="RefSeq" id="WP_215609152.1">
    <property type="nucleotide sequence ID" value="NZ_JADOES010000020.1"/>
</dbReference>
<dbReference type="InterPro" id="IPR050377">
    <property type="entry name" value="Radical_SAM_PqqE_MftC-like"/>
</dbReference>
<dbReference type="PANTHER" id="PTHR11228">
    <property type="entry name" value="RADICAL SAM DOMAIN PROTEIN"/>
    <property type="match status" value="1"/>
</dbReference>
<keyword evidence="3" id="KW-0408">Iron</keyword>
<keyword evidence="2" id="KW-0479">Metal-binding</keyword>
<dbReference type="InterPro" id="IPR007197">
    <property type="entry name" value="rSAM"/>
</dbReference>
<evidence type="ECO:0000256" key="2">
    <source>
        <dbReference type="ARBA" id="ARBA00022723"/>
    </source>
</evidence>
<comment type="caution">
    <text evidence="6">The sequence shown here is derived from an EMBL/GenBank/DDBJ whole genome shotgun (WGS) entry which is preliminary data.</text>
</comment>
<keyword evidence="4" id="KW-0411">Iron-sulfur</keyword>
<dbReference type="PANTHER" id="PTHR11228:SF7">
    <property type="entry name" value="PQQA PEPTIDE CYCLASE"/>
    <property type="match status" value="1"/>
</dbReference>
<evidence type="ECO:0000259" key="5">
    <source>
        <dbReference type="PROSITE" id="PS51918"/>
    </source>
</evidence>
<dbReference type="CDD" id="cd01335">
    <property type="entry name" value="Radical_SAM"/>
    <property type="match status" value="1"/>
</dbReference>
<gene>
    <name evidence="6" type="ORF">IXB50_11715</name>
</gene>
<sequence>MTTVDKFASNAHSHLKVRVGSAGIHFFNRITGMNLLVDEIQLPSSKWSVAPRQVSIALTNACDLACAHCYAPKHPAVLDFEQLKAWLVALDLNGCIGVGFGGGEPTLYPHFTELCSYTAKKTGLAVSMTTHAHHLSDQLLEKIEGNVHFIRVSMDGVKSTYESIRGKSFDVLTQRIKALSKIAPFGINFVVNSQTITDLDKAIELAMELECSEFLLLPEEAVSGAGGIDNDTYRLLQEWVAQYCGSVPLTVSEGNADGLPTCNPLDAEMGLSAFAHIDASGMLKLTSYDNSGVEILEDGVIPALHKLSRQG</sequence>
<dbReference type="EMBL" id="JADOES010000020">
    <property type="protein sequence ID" value="MBT9316086.1"/>
    <property type="molecule type" value="Genomic_DNA"/>
</dbReference>
<name>A0A947DHN4_9CYAN</name>
<dbReference type="AlphaFoldDB" id="A0A947DHN4"/>
<evidence type="ECO:0000256" key="1">
    <source>
        <dbReference type="ARBA" id="ARBA00022691"/>
    </source>
</evidence>
<dbReference type="SUPFAM" id="SSF102114">
    <property type="entry name" value="Radical SAM enzymes"/>
    <property type="match status" value="1"/>
</dbReference>
<evidence type="ECO:0000313" key="7">
    <source>
        <dbReference type="Proteomes" id="UP000717364"/>
    </source>
</evidence>
<dbReference type="Pfam" id="PF04055">
    <property type="entry name" value="Radical_SAM"/>
    <property type="match status" value="1"/>
</dbReference>
<dbReference type="PROSITE" id="PS51918">
    <property type="entry name" value="RADICAL_SAM"/>
    <property type="match status" value="1"/>
</dbReference>
<evidence type="ECO:0000256" key="3">
    <source>
        <dbReference type="ARBA" id="ARBA00023004"/>
    </source>
</evidence>
<dbReference type="Gene3D" id="3.20.20.70">
    <property type="entry name" value="Aldolase class I"/>
    <property type="match status" value="1"/>
</dbReference>
<protein>
    <submittedName>
        <fullName evidence="6">Radical SAM protein</fullName>
    </submittedName>
</protein>
<dbReference type="SFLD" id="SFLDS00029">
    <property type="entry name" value="Radical_SAM"/>
    <property type="match status" value="1"/>
</dbReference>
<accession>A0A947DHN4</accession>
<organism evidence="6 7">
    <name type="scientific">Leptothoe spongobia TAU-MAC 1115</name>
    <dbReference type="NCBI Taxonomy" id="1967444"/>
    <lineage>
        <taxon>Bacteria</taxon>
        <taxon>Bacillati</taxon>
        <taxon>Cyanobacteriota</taxon>
        <taxon>Cyanophyceae</taxon>
        <taxon>Nodosilineales</taxon>
        <taxon>Cymatolegaceae</taxon>
        <taxon>Leptothoe</taxon>
        <taxon>Leptothoe spongobia</taxon>
    </lineage>
</organism>
<evidence type="ECO:0000313" key="6">
    <source>
        <dbReference type="EMBL" id="MBT9316086.1"/>
    </source>
</evidence>
<dbReference type="InterPro" id="IPR013785">
    <property type="entry name" value="Aldolase_TIM"/>
</dbReference>